<evidence type="ECO:0000256" key="2">
    <source>
        <dbReference type="ARBA" id="ARBA00022801"/>
    </source>
</evidence>
<proteinExistence type="inferred from homology"/>
<comment type="similarity">
    <text evidence="1">Belongs to the thioesterase PaaI family.</text>
</comment>
<evidence type="ECO:0000313" key="5">
    <source>
        <dbReference type="Proteomes" id="UP000253970"/>
    </source>
</evidence>
<dbReference type="Proteomes" id="UP000253970">
    <property type="component" value="Unassembled WGS sequence"/>
</dbReference>
<gene>
    <name evidence="4" type="ORF">C1875_09830</name>
</gene>
<evidence type="ECO:0000259" key="3">
    <source>
        <dbReference type="Pfam" id="PF03061"/>
    </source>
</evidence>
<sequence>MAQVNPRHVDAVMELINRSPYFELLGIRLTALGEGTCTAEAVLERKHLNAFGGAHGGAYASLLDCGAYWALYCSLDEDEGFTTVDLNASNLRAAGPGPVVVTGSVVKRGRTVCLCEAELRDAEGRLLAHATSKMLVGAHLQPMSAAVRELGAGALPPKFLA</sequence>
<dbReference type="InterPro" id="IPR029069">
    <property type="entry name" value="HotDog_dom_sf"/>
</dbReference>
<dbReference type="EMBL" id="PPTU01000014">
    <property type="protein sequence ID" value="RDB69379.1"/>
    <property type="molecule type" value="Genomic_DNA"/>
</dbReference>
<dbReference type="PANTHER" id="PTHR21660:SF1">
    <property type="entry name" value="ACYL-COENZYME A THIOESTERASE 13"/>
    <property type="match status" value="1"/>
</dbReference>
<dbReference type="CDD" id="cd03443">
    <property type="entry name" value="PaaI_thioesterase"/>
    <property type="match status" value="1"/>
</dbReference>
<accession>A0A369MD11</accession>
<evidence type="ECO:0000256" key="1">
    <source>
        <dbReference type="ARBA" id="ARBA00008324"/>
    </source>
</evidence>
<evidence type="ECO:0000313" key="4">
    <source>
        <dbReference type="EMBL" id="RDB69379.1"/>
    </source>
</evidence>
<dbReference type="Pfam" id="PF03061">
    <property type="entry name" value="4HBT"/>
    <property type="match status" value="1"/>
</dbReference>
<comment type="caution">
    <text evidence="4">The sequence shown here is derived from an EMBL/GenBank/DDBJ whole genome shotgun (WGS) entry which is preliminary data.</text>
</comment>
<dbReference type="InterPro" id="IPR006683">
    <property type="entry name" value="Thioestr_dom"/>
</dbReference>
<dbReference type="InterPro" id="IPR039298">
    <property type="entry name" value="ACOT13"/>
</dbReference>
<dbReference type="SUPFAM" id="SSF54637">
    <property type="entry name" value="Thioesterase/thiol ester dehydrase-isomerase"/>
    <property type="match status" value="1"/>
</dbReference>
<dbReference type="GO" id="GO:0047617">
    <property type="term" value="F:fatty acyl-CoA hydrolase activity"/>
    <property type="evidence" value="ECO:0007669"/>
    <property type="project" value="InterPro"/>
</dbReference>
<name>A0A369MD11_EGGLN</name>
<protein>
    <submittedName>
        <fullName evidence="4">PaaI family thioesterase</fullName>
    </submittedName>
</protein>
<dbReference type="InterPro" id="IPR003736">
    <property type="entry name" value="PAAI_dom"/>
</dbReference>
<dbReference type="NCBIfam" id="TIGR00369">
    <property type="entry name" value="unchar_dom_1"/>
    <property type="match status" value="1"/>
</dbReference>
<feature type="domain" description="Thioesterase" evidence="3">
    <location>
        <begin position="51"/>
        <end position="127"/>
    </location>
</feature>
<organism evidence="4 5">
    <name type="scientific">Eggerthella lenta</name>
    <name type="common">Eubacterium lentum</name>
    <dbReference type="NCBI Taxonomy" id="84112"/>
    <lineage>
        <taxon>Bacteria</taxon>
        <taxon>Bacillati</taxon>
        <taxon>Actinomycetota</taxon>
        <taxon>Coriobacteriia</taxon>
        <taxon>Eggerthellales</taxon>
        <taxon>Eggerthellaceae</taxon>
        <taxon>Eggerthella</taxon>
    </lineage>
</organism>
<dbReference type="AlphaFoldDB" id="A0A369MD11"/>
<dbReference type="RefSeq" id="WP_114534183.1">
    <property type="nucleotide sequence ID" value="NZ_JAQDVM010000013.1"/>
</dbReference>
<dbReference type="Gene3D" id="3.10.129.10">
    <property type="entry name" value="Hotdog Thioesterase"/>
    <property type="match status" value="1"/>
</dbReference>
<keyword evidence="2" id="KW-0378">Hydrolase</keyword>
<reference evidence="4 5" key="1">
    <citation type="journal article" date="2018" name="Elife">
        <title>Discovery and characterization of a prevalent human gut bacterial enzyme sufficient for the inactivation of a family of plant toxins.</title>
        <authorList>
            <person name="Koppel N."/>
            <person name="Bisanz J.E."/>
            <person name="Pandelia M.E."/>
            <person name="Turnbaugh P.J."/>
            <person name="Balskus E.P."/>
        </authorList>
    </citation>
    <scope>NUCLEOTIDE SEQUENCE [LARGE SCALE GENOMIC DNA]</scope>
    <source>
        <strain evidence="4 5">W1 BHI 6</strain>
    </source>
</reference>
<dbReference type="PANTHER" id="PTHR21660">
    <property type="entry name" value="THIOESTERASE SUPERFAMILY MEMBER-RELATED"/>
    <property type="match status" value="1"/>
</dbReference>